<proteinExistence type="predicted"/>
<accession>A0A371F121</accession>
<feature type="transmembrane region" description="Helical" evidence="2">
    <location>
        <begin position="68"/>
        <end position="85"/>
    </location>
</feature>
<organism evidence="3 4">
    <name type="scientific">Mucuna pruriens</name>
    <name type="common">Velvet bean</name>
    <name type="synonym">Dolichos pruriens</name>
    <dbReference type="NCBI Taxonomy" id="157652"/>
    <lineage>
        <taxon>Eukaryota</taxon>
        <taxon>Viridiplantae</taxon>
        <taxon>Streptophyta</taxon>
        <taxon>Embryophyta</taxon>
        <taxon>Tracheophyta</taxon>
        <taxon>Spermatophyta</taxon>
        <taxon>Magnoliopsida</taxon>
        <taxon>eudicotyledons</taxon>
        <taxon>Gunneridae</taxon>
        <taxon>Pentapetalae</taxon>
        <taxon>rosids</taxon>
        <taxon>fabids</taxon>
        <taxon>Fabales</taxon>
        <taxon>Fabaceae</taxon>
        <taxon>Papilionoideae</taxon>
        <taxon>50 kb inversion clade</taxon>
        <taxon>NPAAA clade</taxon>
        <taxon>indigoferoid/millettioid clade</taxon>
        <taxon>Phaseoleae</taxon>
        <taxon>Mucuna</taxon>
    </lineage>
</organism>
<keyword evidence="2" id="KW-0472">Membrane</keyword>
<feature type="region of interest" description="Disordered" evidence="1">
    <location>
        <begin position="131"/>
        <end position="161"/>
    </location>
</feature>
<feature type="transmembrane region" description="Helical" evidence="2">
    <location>
        <begin position="21"/>
        <end position="37"/>
    </location>
</feature>
<evidence type="ECO:0000313" key="4">
    <source>
        <dbReference type="Proteomes" id="UP000257109"/>
    </source>
</evidence>
<gene>
    <name evidence="3" type="ORF">CR513_48582</name>
</gene>
<evidence type="ECO:0000313" key="3">
    <source>
        <dbReference type="EMBL" id="RDX71991.1"/>
    </source>
</evidence>
<keyword evidence="2" id="KW-0812">Transmembrane</keyword>
<sequence>MDKKYEGHDIKKKFNEFLKRSVQFVFSVCVFCFFAWYSSGFSIVPQSFNAFFSTWLFSMFTRTLERKYMFLICNVILALLATSPFDIEFQASTIAENPPLMVEEHKRQEEYSEQVSEAEDGTIMLFTEEGGTGSSGVTEAQDYEQVADTTTETKEELENTDEVNRKFEEFIRKMKEKMRIEAQR</sequence>
<evidence type="ECO:0008006" key="5">
    <source>
        <dbReference type="Google" id="ProtNLM"/>
    </source>
</evidence>
<protein>
    <recommendedName>
        <fullName evidence="5">DUF4408 domain-containing protein</fullName>
    </recommendedName>
</protein>
<name>A0A371F121_MUCPR</name>
<dbReference type="PANTHER" id="PTHR34947">
    <property type="entry name" value="TRANSMEMBRANE PROTEIN"/>
    <property type="match status" value="1"/>
</dbReference>
<dbReference type="AlphaFoldDB" id="A0A371F121"/>
<comment type="caution">
    <text evidence="3">The sequence shown here is derived from an EMBL/GenBank/DDBJ whole genome shotgun (WGS) entry which is preliminary data.</text>
</comment>
<evidence type="ECO:0000256" key="2">
    <source>
        <dbReference type="SAM" id="Phobius"/>
    </source>
</evidence>
<dbReference type="Proteomes" id="UP000257109">
    <property type="component" value="Unassembled WGS sequence"/>
</dbReference>
<keyword evidence="4" id="KW-1185">Reference proteome</keyword>
<dbReference type="PANTHER" id="PTHR34947:SF4">
    <property type="entry name" value="TRANSMEMBRANE PROTEIN"/>
    <property type="match status" value="1"/>
</dbReference>
<evidence type="ECO:0000256" key="1">
    <source>
        <dbReference type="SAM" id="MobiDB-lite"/>
    </source>
</evidence>
<feature type="compositionally biased region" description="Basic and acidic residues" evidence="1">
    <location>
        <begin position="151"/>
        <end position="161"/>
    </location>
</feature>
<dbReference type="OrthoDB" id="1303733at2759"/>
<keyword evidence="2" id="KW-1133">Transmembrane helix</keyword>
<reference evidence="3" key="1">
    <citation type="submission" date="2018-05" db="EMBL/GenBank/DDBJ databases">
        <title>Draft genome of Mucuna pruriens seed.</title>
        <authorList>
            <person name="Nnadi N.E."/>
            <person name="Vos R."/>
            <person name="Hasami M.H."/>
            <person name="Devisetty U.K."/>
            <person name="Aguiy J.C."/>
        </authorList>
    </citation>
    <scope>NUCLEOTIDE SEQUENCE [LARGE SCALE GENOMIC DNA]</scope>
    <source>
        <strain evidence="3">JCA_2017</strain>
    </source>
</reference>
<dbReference type="EMBL" id="QJKJ01011103">
    <property type="protein sequence ID" value="RDX71991.1"/>
    <property type="molecule type" value="Genomic_DNA"/>
</dbReference>
<feature type="non-terminal residue" evidence="3">
    <location>
        <position position="1"/>
    </location>
</feature>